<feature type="signal peptide" evidence="1">
    <location>
        <begin position="1"/>
        <end position="21"/>
    </location>
</feature>
<dbReference type="Pfam" id="PF07424">
    <property type="entry name" value="TrbM"/>
    <property type="match status" value="1"/>
</dbReference>
<accession>A0A088D9I5</accession>
<proteinExistence type="predicted"/>
<dbReference type="EMBL" id="KJ748372">
    <property type="protein sequence ID" value="AIL25528.1"/>
    <property type="molecule type" value="Genomic_DNA"/>
</dbReference>
<feature type="chain" id="PRO_5001836521" evidence="1">
    <location>
        <begin position="22"/>
        <end position="116"/>
    </location>
</feature>
<organism evidence="2">
    <name type="scientific">Acinetobacter baumannii</name>
    <dbReference type="NCBI Taxonomy" id="470"/>
    <lineage>
        <taxon>Bacteria</taxon>
        <taxon>Pseudomonadati</taxon>
        <taxon>Pseudomonadota</taxon>
        <taxon>Gammaproteobacteria</taxon>
        <taxon>Moraxellales</taxon>
        <taxon>Moraxellaceae</taxon>
        <taxon>Acinetobacter</taxon>
        <taxon>Acinetobacter calcoaceticus/baumannii complex</taxon>
    </lineage>
</organism>
<evidence type="ECO:0000256" key="1">
    <source>
        <dbReference type="SAM" id="SignalP"/>
    </source>
</evidence>
<dbReference type="RefSeq" id="WP_043053774.1">
    <property type="nucleotide sequence ID" value="NZ_JTEC01000013.1"/>
</dbReference>
<reference evidence="2" key="1">
    <citation type="journal article" date="2014" name="J. Med. Microbiol.">
        <title>ISEcp1-Mediated Transposition of blaKPC into the Chromosome of a Clinical Isolate of Acinetobacter baumannii from Puerto Rico.</title>
        <authorList>
            <person name="Martinez T."/>
            <person name="Vazquez G.J."/>
            <person name="Aquino E.E."/>
            <person name="Martinez I."/>
            <person name="Robledo I.E."/>
        </authorList>
    </citation>
    <scope>NUCLEOTIDE SEQUENCE</scope>
    <source>
        <strain evidence="2">M3AC9-7</strain>
    </source>
</reference>
<name>A0A088D9I5_ACIBA</name>
<evidence type="ECO:0000313" key="2">
    <source>
        <dbReference type="EMBL" id="AIL25528.1"/>
    </source>
</evidence>
<protein>
    <submittedName>
        <fullName evidence="2">TrbM family protein</fullName>
    </submittedName>
</protein>
<keyword evidence="1" id="KW-0732">Signal</keyword>
<dbReference type="AlphaFoldDB" id="A0A088D9I5"/>
<dbReference type="InterPro" id="IPR009989">
    <property type="entry name" value="TrbM"/>
</dbReference>
<reference evidence="2" key="2">
    <citation type="submission" date="2014-04" db="EMBL/GenBank/DDBJ databases">
        <authorList>
            <person name="Teresa M."/>
            <person name="Robledo I.E."/>
            <person name="Vazquez G.J."/>
            <person name="Aquino E.E."/>
            <person name="Martinez I."/>
        </authorList>
    </citation>
    <scope>NUCLEOTIDE SEQUENCE</scope>
    <source>
        <strain evidence="2">M3AC9-7</strain>
    </source>
</reference>
<sequence>MKKLIISALLCIFLPLQAAYADENYDDVDLGDVVSEPVNNSDPCTVVLCMYGKATGNSSSECSGAERKFFSIIKKKHGAFNPSRTFNARKSFLNGCPAATADVIDKIMSKYGRIRW</sequence>